<dbReference type="Gene3D" id="1.20.1070.10">
    <property type="entry name" value="Rhodopsin 7-helix transmembrane proteins"/>
    <property type="match status" value="1"/>
</dbReference>
<comment type="subcellular location">
    <subcellularLocation>
        <location evidence="1">Cell membrane</location>
        <topology evidence="1">Multi-pass membrane protein</topology>
    </subcellularLocation>
</comment>
<dbReference type="Proteomes" id="UP001307889">
    <property type="component" value="Chromosome 10"/>
</dbReference>
<evidence type="ECO:0000256" key="2">
    <source>
        <dbReference type="ARBA" id="ARBA00010663"/>
    </source>
</evidence>
<dbReference type="PRINTS" id="PR00237">
    <property type="entry name" value="GPCRRHODOPSN"/>
</dbReference>
<dbReference type="PANTHER" id="PTHR24241">
    <property type="entry name" value="NEUROPEPTIDE RECEPTOR-RELATED G-PROTEIN COUPLED RECEPTOR"/>
    <property type="match status" value="1"/>
</dbReference>
<dbReference type="Pfam" id="PF00001">
    <property type="entry name" value="7tm_1"/>
    <property type="match status" value="1"/>
</dbReference>
<organism evidence="11 12">
    <name type="scientific">Nesidiocoris tenuis</name>
    <dbReference type="NCBI Taxonomy" id="355587"/>
    <lineage>
        <taxon>Eukaryota</taxon>
        <taxon>Metazoa</taxon>
        <taxon>Ecdysozoa</taxon>
        <taxon>Arthropoda</taxon>
        <taxon>Hexapoda</taxon>
        <taxon>Insecta</taxon>
        <taxon>Pterygota</taxon>
        <taxon>Neoptera</taxon>
        <taxon>Paraneoptera</taxon>
        <taxon>Hemiptera</taxon>
        <taxon>Heteroptera</taxon>
        <taxon>Panheteroptera</taxon>
        <taxon>Cimicomorpha</taxon>
        <taxon>Miridae</taxon>
        <taxon>Dicyphina</taxon>
        <taxon>Nesidiocoris</taxon>
    </lineage>
</organism>
<name>A0ABN7B5M5_9HEMI</name>
<feature type="transmembrane region" description="Helical" evidence="9">
    <location>
        <begin position="96"/>
        <end position="121"/>
    </location>
</feature>
<keyword evidence="8" id="KW-0297">G-protein coupled receptor</keyword>
<evidence type="ECO:0000256" key="9">
    <source>
        <dbReference type="SAM" id="Phobius"/>
    </source>
</evidence>
<sequence length="322" mass="36606">MGWFVCKTIPYLQGVSVNASINTLVAISAERCVAICYPMKWHITSRVVRYAVFIIWLLSLSITLPWALYFQLKPLEQGSQYLLCLEAWPTPHSENVYFVVANLVMCYLLPLVLISICYLLIWKRVCKRSLPGEQHAHGEQVIQRSKMKVIKMLMVVIILFACSWLPLYLIITRIKLGGQLSPREEQFVHSFLPVAQWLGASNSCINPILYAFFNRKFRAGFKAILSSRSCCSTLRYDYSTQMTISSTHGNNTVRKPPVNRMTISSGVPITKPKRLDTTMRSMSLRTPAQMQSQQNNNNFLTGQDGFKINNIPNAVSHDGTFV</sequence>
<proteinExistence type="inferred from homology"/>
<evidence type="ECO:0000256" key="7">
    <source>
        <dbReference type="ARBA" id="ARBA00023170"/>
    </source>
</evidence>
<evidence type="ECO:0000259" key="10">
    <source>
        <dbReference type="PROSITE" id="PS50262"/>
    </source>
</evidence>
<evidence type="ECO:0000256" key="3">
    <source>
        <dbReference type="ARBA" id="ARBA00022475"/>
    </source>
</evidence>
<feature type="domain" description="G-protein coupled receptors family 1 profile" evidence="10">
    <location>
        <begin position="1"/>
        <end position="210"/>
    </location>
</feature>
<dbReference type="InterPro" id="IPR017452">
    <property type="entry name" value="GPCR_Rhodpsn_7TM"/>
</dbReference>
<keyword evidence="3" id="KW-1003">Cell membrane</keyword>
<dbReference type="EMBL" id="AP028918">
    <property type="protein sequence ID" value="BES99711.1"/>
    <property type="molecule type" value="Genomic_DNA"/>
</dbReference>
<feature type="transmembrane region" description="Helical" evidence="9">
    <location>
        <begin position="191"/>
        <end position="213"/>
    </location>
</feature>
<keyword evidence="8" id="KW-0807">Transducer</keyword>
<protein>
    <submittedName>
        <fullName evidence="11">Receptor</fullName>
    </submittedName>
</protein>
<evidence type="ECO:0000313" key="12">
    <source>
        <dbReference type="Proteomes" id="UP001307889"/>
    </source>
</evidence>
<evidence type="ECO:0000256" key="1">
    <source>
        <dbReference type="ARBA" id="ARBA00004651"/>
    </source>
</evidence>
<evidence type="ECO:0000256" key="4">
    <source>
        <dbReference type="ARBA" id="ARBA00022692"/>
    </source>
</evidence>
<evidence type="ECO:0000256" key="6">
    <source>
        <dbReference type="ARBA" id="ARBA00023136"/>
    </source>
</evidence>
<feature type="transmembrane region" description="Helical" evidence="9">
    <location>
        <begin position="152"/>
        <end position="171"/>
    </location>
</feature>
<evidence type="ECO:0000313" key="11">
    <source>
        <dbReference type="EMBL" id="BES99711.1"/>
    </source>
</evidence>
<dbReference type="PANTHER" id="PTHR24241:SF76">
    <property type="entry name" value="NEUROPEPTIDE SIFAMIDE RECEPTOR"/>
    <property type="match status" value="1"/>
</dbReference>
<dbReference type="SUPFAM" id="SSF81321">
    <property type="entry name" value="Family A G protein-coupled receptor-like"/>
    <property type="match status" value="1"/>
</dbReference>
<keyword evidence="7 8" id="KW-0675">Receptor</keyword>
<keyword evidence="12" id="KW-1185">Reference proteome</keyword>
<dbReference type="InterPro" id="IPR000276">
    <property type="entry name" value="GPCR_Rhodpsn"/>
</dbReference>
<reference evidence="11 12" key="1">
    <citation type="submission" date="2023-09" db="EMBL/GenBank/DDBJ databases">
        <title>Nesidiocoris tenuis whole genome shotgun sequence.</title>
        <authorList>
            <person name="Shibata T."/>
            <person name="Shimoda M."/>
            <person name="Kobayashi T."/>
            <person name="Uehara T."/>
        </authorList>
    </citation>
    <scope>NUCLEOTIDE SEQUENCE [LARGE SCALE GENOMIC DNA]</scope>
    <source>
        <strain evidence="11 12">Japan</strain>
    </source>
</reference>
<dbReference type="PROSITE" id="PS00237">
    <property type="entry name" value="G_PROTEIN_RECEP_F1_1"/>
    <property type="match status" value="1"/>
</dbReference>
<evidence type="ECO:0000256" key="5">
    <source>
        <dbReference type="ARBA" id="ARBA00022989"/>
    </source>
</evidence>
<keyword evidence="5 9" id="KW-1133">Transmembrane helix</keyword>
<keyword evidence="6 9" id="KW-0472">Membrane</keyword>
<dbReference type="PROSITE" id="PS50262">
    <property type="entry name" value="G_PROTEIN_RECEP_F1_2"/>
    <property type="match status" value="1"/>
</dbReference>
<comment type="similarity">
    <text evidence="2 8">Belongs to the G-protein coupled receptor 1 family.</text>
</comment>
<feature type="transmembrane region" description="Helical" evidence="9">
    <location>
        <begin position="47"/>
        <end position="69"/>
    </location>
</feature>
<keyword evidence="4 8" id="KW-0812">Transmembrane</keyword>
<gene>
    <name evidence="11" type="ORF">NTJ_12527</name>
</gene>
<evidence type="ECO:0000256" key="8">
    <source>
        <dbReference type="RuleBase" id="RU000688"/>
    </source>
</evidence>
<accession>A0ABN7B5M5</accession>